<dbReference type="InterPro" id="IPR011047">
    <property type="entry name" value="Quinoprotein_ADH-like_sf"/>
</dbReference>
<evidence type="ECO:0000256" key="1">
    <source>
        <dbReference type="SAM" id="MobiDB-lite"/>
    </source>
</evidence>
<evidence type="ECO:0008006" key="4">
    <source>
        <dbReference type="Google" id="ProtNLM"/>
    </source>
</evidence>
<dbReference type="InterPro" id="IPR015943">
    <property type="entry name" value="WD40/YVTN_repeat-like_dom_sf"/>
</dbReference>
<evidence type="ECO:0000313" key="3">
    <source>
        <dbReference type="Proteomes" id="UP001244563"/>
    </source>
</evidence>
<dbReference type="Gene3D" id="2.130.10.10">
    <property type="entry name" value="YVTN repeat-like/Quinoprotein amine dehydrogenase"/>
    <property type="match status" value="1"/>
</dbReference>
<protein>
    <recommendedName>
        <fullName evidence="4">Pyrroloquinoline-quinone binding quinoprotein</fullName>
    </recommendedName>
</protein>
<dbReference type="PROSITE" id="PS51257">
    <property type="entry name" value="PROKAR_LIPOPROTEIN"/>
    <property type="match status" value="1"/>
</dbReference>
<dbReference type="RefSeq" id="WP_306876607.1">
    <property type="nucleotide sequence ID" value="NZ_JAUSSW010000001.1"/>
</dbReference>
<feature type="region of interest" description="Disordered" evidence="1">
    <location>
        <begin position="38"/>
        <end position="60"/>
    </location>
</feature>
<feature type="compositionally biased region" description="Low complexity" evidence="1">
    <location>
        <begin position="40"/>
        <end position="55"/>
    </location>
</feature>
<dbReference type="EMBL" id="JAUSSW010000001">
    <property type="protein sequence ID" value="MDQ0100599.1"/>
    <property type="molecule type" value="Genomic_DNA"/>
</dbReference>
<keyword evidence="3" id="KW-1185">Reference proteome</keyword>
<sequence>MTHSRPAMLRAHLTSWGLGALALGTAVLLSACTMLPLPRSAEPSPSKSPASAEAPPRNKETATAAWEVALDPIGQPVVADGVALVYTRGSAGVEAHALSVATGKELWKQPVHPGYDAPGNPLKPALTRTASGKSAAIFLQAAAAPAGIDSDVVWWTSPVAFDLGTGKELYRGRPELVSTRPFACDELFDMCFIAFDDSAQSVEHWVDLETGDESGGADINELTGFFQPVGKELYAVEKDGVEKLAHVSYGEVKWQIEVEKVFGKGASTDLGWHFTYSEKLDLYVGSVGINPTGVDPEKFPEKSLSLNLRESTKTVGFRASSGRVLWTADASTLECSKTMSAGDTKMGTGTALPIRCEYVDGYIEFPAGKYRGARSKVVGYDPLTGEASWESEPVYVYSWDEYGLIPSASHGEFLIAGTFWDSNLVDTHTGKPRGAGFDDGFICWKQATYTAPPNGPYKDRPGGDIGAGTQTAFPCLKGGSATLAFTYGALTDVTTTDQDMAVISLEGKVAGYKLLKEFV</sequence>
<evidence type="ECO:0000313" key="2">
    <source>
        <dbReference type="EMBL" id="MDQ0100599.1"/>
    </source>
</evidence>
<gene>
    <name evidence="2" type="ORF">J2T10_000218</name>
</gene>
<reference evidence="2 3" key="1">
    <citation type="submission" date="2023-07" db="EMBL/GenBank/DDBJ databases">
        <title>Sorghum-associated microbial communities from plants grown in Nebraska, USA.</title>
        <authorList>
            <person name="Schachtman D."/>
        </authorList>
    </citation>
    <scope>NUCLEOTIDE SEQUENCE [LARGE SCALE GENOMIC DNA]</scope>
    <source>
        <strain evidence="2 3">CC523</strain>
    </source>
</reference>
<name>A0ABT9TG72_PAENI</name>
<organism evidence="2 3">
    <name type="scientific">Paenarthrobacter nicotinovorans</name>
    <name type="common">Arthrobacter nicotinovorans</name>
    <dbReference type="NCBI Taxonomy" id="29320"/>
    <lineage>
        <taxon>Bacteria</taxon>
        <taxon>Bacillati</taxon>
        <taxon>Actinomycetota</taxon>
        <taxon>Actinomycetes</taxon>
        <taxon>Micrococcales</taxon>
        <taxon>Micrococcaceae</taxon>
        <taxon>Paenarthrobacter</taxon>
    </lineage>
</organism>
<comment type="caution">
    <text evidence="2">The sequence shown here is derived from an EMBL/GenBank/DDBJ whole genome shotgun (WGS) entry which is preliminary data.</text>
</comment>
<dbReference type="SUPFAM" id="SSF50998">
    <property type="entry name" value="Quinoprotein alcohol dehydrogenase-like"/>
    <property type="match status" value="1"/>
</dbReference>
<accession>A0ABT9TG72</accession>
<proteinExistence type="predicted"/>
<dbReference type="Proteomes" id="UP001244563">
    <property type="component" value="Unassembled WGS sequence"/>
</dbReference>